<keyword evidence="1 4" id="KW-0489">Methyltransferase</keyword>
<keyword evidence="8" id="KW-1185">Reference proteome</keyword>
<dbReference type="InterPro" id="IPR012340">
    <property type="entry name" value="NA-bd_OB-fold"/>
</dbReference>
<dbReference type="Pfam" id="PF01938">
    <property type="entry name" value="TRAM"/>
    <property type="match status" value="1"/>
</dbReference>
<comment type="caution">
    <text evidence="7">The sequence shown here is derived from an EMBL/GenBank/DDBJ whole genome shotgun (WGS) entry which is preliminary data.</text>
</comment>
<evidence type="ECO:0000256" key="5">
    <source>
        <dbReference type="PROSITE-ProRule" id="PRU10015"/>
    </source>
</evidence>
<dbReference type="SUPFAM" id="SSF53335">
    <property type="entry name" value="S-adenosyl-L-methionine-dependent methyltransferases"/>
    <property type="match status" value="1"/>
</dbReference>
<dbReference type="RefSeq" id="WP_374724732.1">
    <property type="nucleotide sequence ID" value="NZ_BAAAJS010000022.1"/>
</dbReference>
<dbReference type="PROSITE" id="PS51687">
    <property type="entry name" value="SAM_MT_RNA_M5U"/>
    <property type="match status" value="1"/>
</dbReference>
<gene>
    <name evidence="7" type="ORF">J2S37_002374</name>
</gene>
<dbReference type="InterPro" id="IPR029063">
    <property type="entry name" value="SAM-dependent_MTases_sf"/>
</dbReference>
<dbReference type="SUPFAM" id="SSF50249">
    <property type="entry name" value="Nucleic acid-binding proteins"/>
    <property type="match status" value="1"/>
</dbReference>
<dbReference type="Proteomes" id="UP001183619">
    <property type="component" value="Unassembled WGS sequence"/>
</dbReference>
<proteinExistence type="inferred from homology"/>
<dbReference type="InterPro" id="IPR002792">
    <property type="entry name" value="TRAM_dom"/>
</dbReference>
<reference evidence="7 8" key="1">
    <citation type="submission" date="2023-07" db="EMBL/GenBank/DDBJ databases">
        <title>Sequencing the genomes of 1000 actinobacteria strains.</title>
        <authorList>
            <person name="Klenk H.-P."/>
        </authorList>
    </citation>
    <scope>NUCLEOTIDE SEQUENCE [LARGE SCALE GENOMIC DNA]</scope>
    <source>
        <strain evidence="7 8">DSM 44508</strain>
    </source>
</reference>
<feature type="binding site" evidence="4">
    <location>
        <position position="350"/>
    </location>
    <ligand>
        <name>S-adenosyl-L-methionine</name>
        <dbReference type="ChEBI" id="CHEBI:59789"/>
    </ligand>
</feature>
<dbReference type="Gene3D" id="2.40.50.140">
    <property type="entry name" value="Nucleic acid-binding proteins"/>
    <property type="match status" value="1"/>
</dbReference>
<feature type="domain" description="TRAM" evidence="6">
    <location>
        <begin position="12"/>
        <end position="70"/>
    </location>
</feature>
<evidence type="ECO:0000256" key="2">
    <source>
        <dbReference type="ARBA" id="ARBA00022679"/>
    </source>
</evidence>
<dbReference type="InterPro" id="IPR010280">
    <property type="entry name" value="U5_MeTrfase_fam"/>
</dbReference>
<dbReference type="PROSITE" id="PS01230">
    <property type="entry name" value="TRMA_1"/>
    <property type="match status" value="1"/>
</dbReference>
<dbReference type="Gene3D" id="3.40.50.150">
    <property type="entry name" value="Vaccinia Virus protein VP39"/>
    <property type="match status" value="1"/>
</dbReference>
<evidence type="ECO:0000256" key="1">
    <source>
        <dbReference type="ARBA" id="ARBA00022603"/>
    </source>
</evidence>
<dbReference type="PROSITE" id="PS50926">
    <property type="entry name" value="TRAM"/>
    <property type="match status" value="1"/>
</dbReference>
<dbReference type="InterPro" id="IPR030390">
    <property type="entry name" value="MeTrfase_TrmA_AS"/>
</dbReference>
<keyword evidence="3 4" id="KW-0949">S-adenosyl-L-methionine</keyword>
<dbReference type="EMBL" id="JAVDYF010000001">
    <property type="protein sequence ID" value="MDR7355836.1"/>
    <property type="molecule type" value="Genomic_DNA"/>
</dbReference>
<sequence>MTINTEHQSSHALEKGTEATFDVTRCAHGGEGIAVFDGRVVFIRGAYPGDIVRAQIHTVKKNFAKAELIEVMTPSPLRVAQRCEAAAQGAGCCDFGDLDPEKEAEFKAEIVRGQLQKIGRVNPLPPIEVVDLAPNAGWRSRVRLGVDAHGRVGVRKAQSTDVVAGLTCAQVVPGLCDGVIGADAQRFTPGAEVIVVRDDAGARHVVEVRKASRGRRSETVTKVLEGSGVATQKVGAWDFEIPATAFWQAHTAAVSAYSTLIARWAQPAATQEDAQRPSPVVAWDLYGGVGAFAPALFNALGNAVEIHSVESSKSAALAGRKVLGDKVVFHSATVENVVSQLPKPQVVVLDPPRVGAGARVIEAVAQSRPKRVIHIGCDPATFARDVYTWSQQGYELAEAVVFNAFPGTHHCETIGLLLPKS</sequence>
<keyword evidence="2 4" id="KW-0808">Transferase</keyword>
<evidence type="ECO:0000313" key="8">
    <source>
        <dbReference type="Proteomes" id="UP001183619"/>
    </source>
</evidence>
<protein>
    <submittedName>
        <fullName evidence="7">tRNA/tmRNA/rRNA uracil-C5-methylase (TrmA/RlmC/RlmD family)</fullName>
    </submittedName>
</protein>
<comment type="similarity">
    <text evidence="4">Belongs to the class I-like SAM-binding methyltransferase superfamily. RNA M5U methyltransferase family.</text>
</comment>
<organism evidence="7 8">
    <name type="scientific">Corynebacterium felinum</name>
    <dbReference type="NCBI Taxonomy" id="131318"/>
    <lineage>
        <taxon>Bacteria</taxon>
        <taxon>Bacillati</taxon>
        <taxon>Actinomycetota</taxon>
        <taxon>Actinomycetes</taxon>
        <taxon>Mycobacteriales</taxon>
        <taxon>Corynebacteriaceae</taxon>
        <taxon>Corynebacterium</taxon>
    </lineage>
</organism>
<feature type="active site" description="Nucleophile" evidence="4">
    <location>
        <position position="377"/>
    </location>
</feature>
<name>A0ABU2BBT9_9CORY</name>
<evidence type="ECO:0000256" key="4">
    <source>
        <dbReference type="PROSITE-ProRule" id="PRU01024"/>
    </source>
</evidence>
<evidence type="ECO:0000256" key="3">
    <source>
        <dbReference type="ARBA" id="ARBA00022691"/>
    </source>
</evidence>
<feature type="binding site" evidence="4">
    <location>
        <position position="248"/>
    </location>
    <ligand>
        <name>S-adenosyl-L-methionine</name>
        <dbReference type="ChEBI" id="CHEBI:59789"/>
    </ligand>
</feature>
<comment type="caution">
    <text evidence="4">Lacks conserved residue(s) required for the propagation of feature annotation.</text>
</comment>
<feature type="binding site" evidence="4">
    <location>
        <position position="286"/>
    </location>
    <ligand>
        <name>S-adenosyl-L-methionine</name>
        <dbReference type="ChEBI" id="CHEBI:59789"/>
    </ligand>
</feature>
<feature type="active site" evidence="5">
    <location>
        <position position="377"/>
    </location>
</feature>
<accession>A0ABU2BBT9</accession>
<dbReference type="Pfam" id="PF05958">
    <property type="entry name" value="tRNA_U5-meth_tr"/>
    <property type="match status" value="1"/>
</dbReference>
<evidence type="ECO:0000313" key="7">
    <source>
        <dbReference type="EMBL" id="MDR7355836.1"/>
    </source>
</evidence>
<evidence type="ECO:0000259" key="6">
    <source>
        <dbReference type="PROSITE" id="PS50926"/>
    </source>
</evidence>
<dbReference type="PANTHER" id="PTHR11061">
    <property type="entry name" value="RNA M5U METHYLTRANSFERASE"/>
    <property type="match status" value="1"/>
</dbReference>
<dbReference type="PANTHER" id="PTHR11061:SF30">
    <property type="entry name" value="TRNA (URACIL(54)-C(5))-METHYLTRANSFERASE"/>
    <property type="match status" value="1"/>
</dbReference>